<protein>
    <submittedName>
        <fullName evidence="5">AraC family transcriptional regulator</fullName>
    </submittedName>
</protein>
<sequence length="297" mass="34080">MEPTVTPAFQTYHARMIRVLDYIGCHLDDQLDLEALSKVAAFSKFHFHRQFTAFFGLSVHRYIQLSRMKRASFRLAYRDDQSVTQIAMDAGYDAPDAFARAFRQRFGQSPSSFRKSPDWETWLTAFGPLMNARNKLMQQIFNRSDVTIREVSPIRVAIMEHRGPPATIGTTIQRFIRWRKTVGLVPRSSETFNIFRCDPQATDPNDYRLDLCVGTERVFEAGNEEILSSTIPGGRCAVLRVVGHTDDLETAALYLYRDWLPQSGEEARDFPLYCQRIAFFPAVPEHEAVADLFLPLK</sequence>
<dbReference type="PANTHER" id="PTHR40055:SF1">
    <property type="entry name" value="TRANSCRIPTIONAL REGULATOR YGIV-RELATED"/>
    <property type="match status" value="1"/>
</dbReference>
<dbReference type="InterPro" id="IPR011256">
    <property type="entry name" value="Reg_factor_effector_dom_sf"/>
</dbReference>
<dbReference type="Pfam" id="PF06445">
    <property type="entry name" value="GyrI-like"/>
    <property type="match status" value="1"/>
</dbReference>
<evidence type="ECO:0000259" key="4">
    <source>
        <dbReference type="PROSITE" id="PS01124"/>
    </source>
</evidence>
<dbReference type="SMART" id="SM00342">
    <property type="entry name" value="HTH_ARAC"/>
    <property type="match status" value="1"/>
</dbReference>
<gene>
    <name evidence="5" type="ORF">HKD19_14110</name>
</gene>
<dbReference type="SMART" id="SM00871">
    <property type="entry name" value="AraC_E_bind"/>
    <property type="match status" value="1"/>
</dbReference>
<proteinExistence type="predicted"/>
<keyword evidence="2" id="KW-0238">DNA-binding</keyword>
<dbReference type="Gene3D" id="3.20.80.10">
    <property type="entry name" value="Regulatory factor, effector binding domain"/>
    <property type="match status" value="1"/>
</dbReference>
<keyword evidence="3" id="KW-0804">Transcription</keyword>
<dbReference type="InterPro" id="IPR029442">
    <property type="entry name" value="GyrI-like"/>
</dbReference>
<evidence type="ECO:0000313" key="6">
    <source>
        <dbReference type="Proteomes" id="UP000662701"/>
    </source>
</evidence>
<dbReference type="InterPro" id="IPR009057">
    <property type="entry name" value="Homeodomain-like_sf"/>
</dbReference>
<dbReference type="InterPro" id="IPR010499">
    <property type="entry name" value="AraC_E-bd"/>
</dbReference>
<reference evidence="5 6" key="2">
    <citation type="submission" date="2020-11" db="EMBL/GenBank/DDBJ databases">
        <title>Description of novel Gluconobacter species.</title>
        <authorList>
            <person name="Cleenwerck I."/>
            <person name="Cnockaert M."/>
            <person name="Borremans W."/>
            <person name="Wieme A.D."/>
            <person name="De Vuyst L."/>
            <person name="Vandamme P."/>
        </authorList>
    </citation>
    <scope>NUCLEOTIDE SEQUENCE [LARGE SCALE GENOMIC DNA]</scope>
    <source>
        <strain evidence="5 6">LMG 1745</strain>
    </source>
</reference>
<evidence type="ECO:0000313" key="5">
    <source>
        <dbReference type="EMBL" id="MBF0889672.1"/>
    </source>
</evidence>
<accession>A0ABR9Z0N7</accession>
<dbReference type="Gene3D" id="1.10.10.60">
    <property type="entry name" value="Homeodomain-like"/>
    <property type="match status" value="2"/>
</dbReference>
<reference evidence="6" key="1">
    <citation type="submission" date="2020-04" db="EMBL/GenBank/DDBJ databases">
        <title>Description of novel Gluconacetobacter.</title>
        <authorList>
            <person name="Sombolestani A."/>
        </authorList>
    </citation>
    <scope>NUCLEOTIDE SEQUENCE [LARGE SCALE GENOMIC DNA]</scope>
    <source>
        <strain evidence="6">LMG 1745</strain>
    </source>
</reference>
<evidence type="ECO:0000256" key="1">
    <source>
        <dbReference type="ARBA" id="ARBA00023015"/>
    </source>
</evidence>
<dbReference type="PRINTS" id="PR00032">
    <property type="entry name" value="HTHARAC"/>
</dbReference>
<dbReference type="PROSITE" id="PS01124">
    <property type="entry name" value="HTH_ARAC_FAMILY_2"/>
    <property type="match status" value="1"/>
</dbReference>
<dbReference type="PROSITE" id="PS00041">
    <property type="entry name" value="HTH_ARAC_FAMILY_1"/>
    <property type="match status" value="1"/>
</dbReference>
<dbReference type="PANTHER" id="PTHR40055">
    <property type="entry name" value="TRANSCRIPTIONAL REGULATOR YGIV-RELATED"/>
    <property type="match status" value="1"/>
</dbReference>
<keyword evidence="6" id="KW-1185">Reference proteome</keyword>
<dbReference type="EMBL" id="JABCQH010000020">
    <property type="protein sequence ID" value="MBF0889672.1"/>
    <property type="molecule type" value="Genomic_DNA"/>
</dbReference>
<dbReference type="InterPro" id="IPR018062">
    <property type="entry name" value="HTH_AraC-typ_CS"/>
</dbReference>
<dbReference type="InterPro" id="IPR050908">
    <property type="entry name" value="SmbC-like"/>
</dbReference>
<organism evidence="5 6">
    <name type="scientific">Gluconobacter cadivus</name>
    <dbReference type="NCBI Taxonomy" id="2728101"/>
    <lineage>
        <taxon>Bacteria</taxon>
        <taxon>Pseudomonadati</taxon>
        <taxon>Pseudomonadota</taxon>
        <taxon>Alphaproteobacteria</taxon>
        <taxon>Acetobacterales</taxon>
        <taxon>Acetobacteraceae</taxon>
        <taxon>Gluconobacter</taxon>
    </lineage>
</organism>
<dbReference type="SUPFAM" id="SSF55136">
    <property type="entry name" value="Probable bacterial effector-binding domain"/>
    <property type="match status" value="1"/>
</dbReference>
<dbReference type="InterPro" id="IPR018060">
    <property type="entry name" value="HTH_AraC"/>
</dbReference>
<dbReference type="InterPro" id="IPR020449">
    <property type="entry name" value="Tscrpt_reg_AraC-type_HTH"/>
</dbReference>
<feature type="domain" description="HTH araC/xylS-type" evidence="4">
    <location>
        <begin position="17"/>
        <end position="116"/>
    </location>
</feature>
<dbReference type="Proteomes" id="UP000662701">
    <property type="component" value="Unassembled WGS sequence"/>
</dbReference>
<name>A0ABR9Z0N7_9PROT</name>
<dbReference type="Pfam" id="PF12833">
    <property type="entry name" value="HTH_18"/>
    <property type="match status" value="1"/>
</dbReference>
<evidence type="ECO:0000256" key="3">
    <source>
        <dbReference type="ARBA" id="ARBA00023163"/>
    </source>
</evidence>
<keyword evidence="1" id="KW-0805">Transcription regulation</keyword>
<evidence type="ECO:0000256" key="2">
    <source>
        <dbReference type="ARBA" id="ARBA00023125"/>
    </source>
</evidence>
<dbReference type="SUPFAM" id="SSF46689">
    <property type="entry name" value="Homeodomain-like"/>
    <property type="match status" value="2"/>
</dbReference>
<comment type="caution">
    <text evidence="5">The sequence shown here is derived from an EMBL/GenBank/DDBJ whole genome shotgun (WGS) entry which is preliminary data.</text>
</comment>